<dbReference type="GO" id="GO:0009451">
    <property type="term" value="P:RNA modification"/>
    <property type="evidence" value="ECO:0007669"/>
    <property type="project" value="InterPro"/>
</dbReference>
<dbReference type="PROSITE" id="PS51375">
    <property type="entry name" value="PPR"/>
    <property type="match status" value="7"/>
</dbReference>
<dbReference type="Pfam" id="PF20431">
    <property type="entry name" value="E_motif"/>
    <property type="match status" value="1"/>
</dbReference>
<gene>
    <name evidence="4" type="ORF">DVH24_039244</name>
</gene>
<evidence type="ECO:0008006" key="6">
    <source>
        <dbReference type="Google" id="ProtNLM"/>
    </source>
</evidence>
<keyword evidence="2" id="KW-0677">Repeat</keyword>
<dbReference type="AlphaFoldDB" id="A0A498I0W4"/>
<name>A0A498I0W4_MALDO</name>
<dbReference type="InterPro" id="IPR046848">
    <property type="entry name" value="E_motif"/>
</dbReference>
<dbReference type="Pfam" id="PF01535">
    <property type="entry name" value="PPR"/>
    <property type="match status" value="6"/>
</dbReference>
<dbReference type="PANTHER" id="PTHR47926:SF436">
    <property type="entry name" value="PENTATRICOPEPTIDE REPEAT-CONTAINING PROTEIN ELI1, CHLOROPLASTIC-LIKE ISOFORM X2"/>
    <property type="match status" value="1"/>
</dbReference>
<keyword evidence="5" id="KW-1185">Reference proteome</keyword>
<sequence>MRFVRFPVRVRAHVNFSADTCCILHCLISPRLKLFSTYDVYTCNVKIGVLSRAGKIEAARQLFDEMPTKDVVTWNAIITGYWKNGYFGESKRLFGLMPVRNVVSWNSMLAGSVENEMVDEAFMYFREMPERNIASWNAMISGFVKCDRLEEASRIFQDMPKRNVISYTAMIDGYAMKGEIERARALFDCMPRKNAVSWTVLISGYVENGKFDEARELYEQMPEKNAVSMTAMLTGYSKEGKMEDARALFDQIQRKDHVSWNAMITGYAQNGGGEEALKLHSQKLKIGLHPDKWTLVSVLTACSSLTSLKDGKQAHLLIIKHGFESNLSLYNALITMYSKCGAILDAELAFKQIECPDLVSWNTIIAAFAQHGLYEKALDFFNQSVVHGFKPDGITFLSLLSACAHAGKVNESLKLFDLMVSSYNIAPRSEHYACLVDILCRAGQLEKACKMIQEKPFQADSGIWGSLLAACSVYLNVEIGELAAKNILHLNPRSSGPYVALSNIYAAAGKWRDVARMRSLMKEHGVKKQQAQSWTEIGSKVHIFLGGDVSHPDIDKIHLMLKTISLHIPADDFVDITFHGATR</sequence>
<feature type="repeat" description="PPR" evidence="3">
    <location>
        <begin position="194"/>
        <end position="228"/>
    </location>
</feature>
<feature type="repeat" description="PPR" evidence="3">
    <location>
        <begin position="39"/>
        <end position="69"/>
    </location>
</feature>
<evidence type="ECO:0000256" key="3">
    <source>
        <dbReference type="PROSITE-ProRule" id="PRU00708"/>
    </source>
</evidence>
<evidence type="ECO:0000313" key="4">
    <source>
        <dbReference type="EMBL" id="RXH75545.1"/>
    </source>
</evidence>
<dbReference type="InterPro" id="IPR046960">
    <property type="entry name" value="PPR_At4g14850-like_plant"/>
</dbReference>
<dbReference type="FunFam" id="1.25.40.10:FF:000125">
    <property type="entry name" value="Pentatricopeptide repeat-containing protein"/>
    <property type="match status" value="1"/>
</dbReference>
<organism evidence="4 5">
    <name type="scientific">Malus domestica</name>
    <name type="common">Apple</name>
    <name type="synonym">Pyrus malus</name>
    <dbReference type="NCBI Taxonomy" id="3750"/>
    <lineage>
        <taxon>Eukaryota</taxon>
        <taxon>Viridiplantae</taxon>
        <taxon>Streptophyta</taxon>
        <taxon>Embryophyta</taxon>
        <taxon>Tracheophyta</taxon>
        <taxon>Spermatophyta</taxon>
        <taxon>Magnoliopsida</taxon>
        <taxon>eudicotyledons</taxon>
        <taxon>Gunneridae</taxon>
        <taxon>Pentapetalae</taxon>
        <taxon>rosids</taxon>
        <taxon>fabids</taxon>
        <taxon>Rosales</taxon>
        <taxon>Rosaceae</taxon>
        <taxon>Amygdaloideae</taxon>
        <taxon>Maleae</taxon>
        <taxon>Malus</taxon>
    </lineage>
</organism>
<proteinExistence type="inferred from homology"/>
<dbReference type="SMR" id="A0A498I0W4"/>
<comment type="similarity">
    <text evidence="1">Belongs to the PPR family. PCMP-H subfamily.</text>
</comment>
<dbReference type="EMBL" id="RDQH01000341">
    <property type="protein sequence ID" value="RXH75545.1"/>
    <property type="molecule type" value="Genomic_DNA"/>
</dbReference>
<dbReference type="Proteomes" id="UP000290289">
    <property type="component" value="Chromosome 15"/>
</dbReference>
<dbReference type="NCBIfam" id="TIGR00756">
    <property type="entry name" value="PPR"/>
    <property type="match status" value="9"/>
</dbReference>
<evidence type="ECO:0000256" key="1">
    <source>
        <dbReference type="ARBA" id="ARBA00006643"/>
    </source>
</evidence>
<accession>A0A498I0W4</accession>
<dbReference type="FunFam" id="1.25.40.10:FF:000333">
    <property type="entry name" value="Pentatricopeptide repeat-containing protein"/>
    <property type="match status" value="1"/>
</dbReference>
<dbReference type="InterPro" id="IPR011990">
    <property type="entry name" value="TPR-like_helical_dom_sf"/>
</dbReference>
<reference evidence="4 5" key="1">
    <citation type="submission" date="2018-10" db="EMBL/GenBank/DDBJ databases">
        <title>A high-quality apple genome assembly.</title>
        <authorList>
            <person name="Hu J."/>
        </authorList>
    </citation>
    <scope>NUCLEOTIDE SEQUENCE [LARGE SCALE GENOMIC DNA]</scope>
    <source>
        <strain evidence="5">cv. HFTH1</strain>
        <tissue evidence="4">Young leaf</tissue>
    </source>
</reference>
<dbReference type="PANTHER" id="PTHR47926">
    <property type="entry name" value="PENTATRICOPEPTIDE REPEAT-CONTAINING PROTEIN"/>
    <property type="match status" value="1"/>
</dbReference>
<dbReference type="FunFam" id="1.25.40.10:FF:000842">
    <property type="entry name" value="Pentatricopeptide repeat-containing protein mitochondrial"/>
    <property type="match status" value="1"/>
</dbReference>
<evidence type="ECO:0000313" key="5">
    <source>
        <dbReference type="Proteomes" id="UP000290289"/>
    </source>
</evidence>
<comment type="caution">
    <text evidence="4">The sequence shown here is derived from an EMBL/GenBank/DDBJ whole genome shotgun (WGS) entry which is preliminary data.</text>
</comment>
<dbReference type="GO" id="GO:0003723">
    <property type="term" value="F:RNA binding"/>
    <property type="evidence" value="ECO:0007669"/>
    <property type="project" value="InterPro"/>
</dbReference>
<dbReference type="GO" id="GO:0048731">
    <property type="term" value="P:system development"/>
    <property type="evidence" value="ECO:0007669"/>
    <property type="project" value="UniProtKB-ARBA"/>
</dbReference>
<feature type="repeat" description="PPR" evidence="3">
    <location>
        <begin position="256"/>
        <end position="290"/>
    </location>
</feature>
<feature type="repeat" description="PPR" evidence="3">
    <location>
        <begin position="392"/>
        <end position="422"/>
    </location>
</feature>
<dbReference type="Gene3D" id="1.25.40.10">
    <property type="entry name" value="Tetratricopeptide repeat domain"/>
    <property type="match status" value="6"/>
</dbReference>
<feature type="repeat" description="PPR" evidence="3">
    <location>
        <begin position="132"/>
        <end position="166"/>
    </location>
</feature>
<dbReference type="InterPro" id="IPR002885">
    <property type="entry name" value="PPR_rpt"/>
</dbReference>
<dbReference type="Pfam" id="PF13041">
    <property type="entry name" value="PPR_2"/>
    <property type="match status" value="3"/>
</dbReference>
<feature type="repeat" description="PPR" evidence="3">
    <location>
        <begin position="70"/>
        <end position="104"/>
    </location>
</feature>
<feature type="repeat" description="PPR" evidence="3">
    <location>
        <begin position="357"/>
        <end position="391"/>
    </location>
</feature>
<dbReference type="SUPFAM" id="SSF48452">
    <property type="entry name" value="TPR-like"/>
    <property type="match status" value="1"/>
</dbReference>
<evidence type="ECO:0000256" key="2">
    <source>
        <dbReference type="ARBA" id="ARBA00022737"/>
    </source>
</evidence>
<protein>
    <recommendedName>
        <fullName evidence="6">Pentacotripeptide-repeat region of PRORP domain-containing protein</fullName>
    </recommendedName>
</protein>